<name>A0A1U7CM33_9BACT</name>
<gene>
    <name evidence="3" type="ORF">BSF38_01429</name>
</gene>
<dbReference type="GO" id="GO:0016757">
    <property type="term" value="F:glycosyltransferase activity"/>
    <property type="evidence" value="ECO:0007669"/>
    <property type="project" value="InterPro"/>
</dbReference>
<keyword evidence="4" id="KW-1185">Reference proteome</keyword>
<dbReference type="EMBL" id="CP019082">
    <property type="protein sequence ID" value="APW59968.1"/>
    <property type="molecule type" value="Genomic_DNA"/>
</dbReference>
<dbReference type="CDD" id="cd03794">
    <property type="entry name" value="GT4_WbuB-like"/>
    <property type="match status" value="1"/>
</dbReference>
<organism evidence="3 4">
    <name type="scientific">Paludisphaera borealis</name>
    <dbReference type="NCBI Taxonomy" id="1387353"/>
    <lineage>
        <taxon>Bacteria</taxon>
        <taxon>Pseudomonadati</taxon>
        <taxon>Planctomycetota</taxon>
        <taxon>Planctomycetia</taxon>
        <taxon>Isosphaerales</taxon>
        <taxon>Isosphaeraceae</taxon>
        <taxon>Paludisphaera</taxon>
    </lineage>
</organism>
<dbReference type="OrthoDB" id="9811902at2"/>
<protein>
    <submittedName>
        <fullName evidence="3">GT4 family glycosyltransferase</fullName>
    </submittedName>
</protein>
<accession>A0A1U7CM33</accession>
<keyword evidence="3" id="KW-0808">Transferase</keyword>
<dbReference type="KEGG" id="pbor:BSF38_01429"/>
<proteinExistence type="predicted"/>
<dbReference type="Gene3D" id="3.40.50.2000">
    <property type="entry name" value="Glycogen Phosphorylase B"/>
    <property type="match status" value="2"/>
</dbReference>
<feature type="domain" description="Glycosyl transferase family 1" evidence="1">
    <location>
        <begin position="266"/>
        <end position="433"/>
    </location>
</feature>
<evidence type="ECO:0000259" key="1">
    <source>
        <dbReference type="Pfam" id="PF00534"/>
    </source>
</evidence>
<dbReference type="Pfam" id="PF13579">
    <property type="entry name" value="Glyco_trans_4_4"/>
    <property type="match status" value="1"/>
</dbReference>
<dbReference type="PANTHER" id="PTHR12526">
    <property type="entry name" value="GLYCOSYLTRANSFERASE"/>
    <property type="match status" value="1"/>
</dbReference>
<dbReference type="Proteomes" id="UP000186309">
    <property type="component" value="Chromosome"/>
</dbReference>
<dbReference type="AlphaFoldDB" id="A0A1U7CM33"/>
<dbReference type="STRING" id="1387353.BSF38_01429"/>
<reference evidence="4" key="1">
    <citation type="submission" date="2016-12" db="EMBL/GenBank/DDBJ databases">
        <title>Comparative genomics of four Isosphaeraceae planctomycetes: a common pool of plasmids and glycoside hydrolase genes.</title>
        <authorList>
            <person name="Ivanova A."/>
        </authorList>
    </citation>
    <scope>NUCLEOTIDE SEQUENCE [LARGE SCALE GENOMIC DNA]</scope>
    <source>
        <strain evidence="4">PX4</strain>
    </source>
</reference>
<dbReference type="InterPro" id="IPR001296">
    <property type="entry name" value="Glyco_trans_1"/>
</dbReference>
<dbReference type="Pfam" id="PF00534">
    <property type="entry name" value="Glycos_transf_1"/>
    <property type="match status" value="1"/>
</dbReference>
<dbReference type="InterPro" id="IPR028098">
    <property type="entry name" value="Glyco_trans_4-like_N"/>
</dbReference>
<evidence type="ECO:0000313" key="4">
    <source>
        <dbReference type="Proteomes" id="UP000186309"/>
    </source>
</evidence>
<feature type="domain" description="Glycosyltransferase subfamily 4-like N-terminal" evidence="2">
    <location>
        <begin position="72"/>
        <end position="249"/>
    </location>
</feature>
<dbReference type="SUPFAM" id="SSF53756">
    <property type="entry name" value="UDP-Glycosyltransferase/glycogen phosphorylase"/>
    <property type="match status" value="1"/>
</dbReference>
<sequence>MVNRKLWFRGGPDQARPTARALPDAAGDEALRHDDEFASVERPTTPAEAANVAGKRLLFINQYYWPDHASTAQHLTDLAESLAARGFECHVLCSQSRYKPGDPVSPAFEIHQGVHIHRVPATSMGRKSTLSRMTDYLSFYARAVVKAMRLPRFDAVVTLTTPPIIGLVGTLLRRFKGTTHVCWSMDLHPDASLALKRMSPRNPIVKGLAWLSDFVLRQADRVVVLGPYMADRILMKKVRPDRVTTIPVWSRRDEVYPVAHASNALRKRLGFRDELVAMYSGNLGLAHTFDEFIEAARRLRDRSDIVFLYVGGGPRLAEVRAAKEAETLDNIRILDYVAREELHLSLSTADVHLISMRPEMTGIVVPGKLYGIMAAARPSLFVGPQHCESADLIRRSGGGFAVSYGDADGVVFALEKLSRDRNLARQMGEKGRQAFLTMHEMGPCCFQWLELMRSLVGTPKPAPRPAAAPSLATVMTQVGRLQAQARS</sequence>
<evidence type="ECO:0000259" key="2">
    <source>
        <dbReference type="Pfam" id="PF13579"/>
    </source>
</evidence>
<evidence type="ECO:0000313" key="3">
    <source>
        <dbReference type="EMBL" id="APW59968.1"/>
    </source>
</evidence>